<dbReference type="PANTHER" id="PTHR35586:SF1">
    <property type="entry name" value="SLL1691 PROTEIN"/>
    <property type="match status" value="1"/>
</dbReference>
<feature type="domain" description="DUF4351" evidence="1">
    <location>
        <begin position="248"/>
        <end position="306"/>
    </location>
</feature>
<dbReference type="PANTHER" id="PTHR35586">
    <property type="entry name" value="SLL1691 PROTEIN"/>
    <property type="match status" value="1"/>
</dbReference>
<organism evidence="2 3">
    <name type="scientific">Clostridium sulfidigenes</name>
    <dbReference type="NCBI Taxonomy" id="318464"/>
    <lineage>
        <taxon>Bacteria</taxon>
        <taxon>Bacillati</taxon>
        <taxon>Bacillota</taxon>
        <taxon>Clostridia</taxon>
        <taxon>Eubacteriales</taxon>
        <taxon>Clostridiaceae</taxon>
        <taxon>Clostridium</taxon>
    </lineage>
</organism>
<accession>A0A927ZJQ2</accession>
<name>A0A927ZJQ2_9CLOT</name>
<sequence>MDYNKVEDAVLKKAMEFFKDNAVSFFGIDTRIIASAETEIKNIDIKTNYTDYLFYTEDGGYLHFEFQTTNKKDDLKRFLYYDVSLFYKEGRKVRTLVIYSSGIENVETYIDAGTIKYDIEAFYMKNLNGDEKLEYLRGKISKGEKLTGEDILTLTFLPLMRSKKNKSDVTIESIELAERIPESNEKLQCLTLLYALFDKFGDEISKKKFKEVVTMTEIGKMIREEGIKEGIKEGKAKGIEEGKLEGIKEGKAEGKSEILIKLLIKKFKSVSEEYKEKIRKLPEDTIDVIATDIFDLEDIRDVEKYF</sequence>
<gene>
    <name evidence="2" type="ORF">E7215_04790</name>
</gene>
<evidence type="ECO:0000313" key="3">
    <source>
        <dbReference type="Proteomes" id="UP000768462"/>
    </source>
</evidence>
<evidence type="ECO:0000313" key="2">
    <source>
        <dbReference type="EMBL" id="MBE6059474.1"/>
    </source>
</evidence>
<dbReference type="EMBL" id="SVCM01000057">
    <property type="protein sequence ID" value="MBE6059474.1"/>
    <property type="molecule type" value="Genomic_DNA"/>
</dbReference>
<dbReference type="Pfam" id="PF14261">
    <property type="entry name" value="DUF4351"/>
    <property type="match status" value="1"/>
</dbReference>
<protein>
    <submittedName>
        <fullName evidence="2">DUF4351 domain-containing protein</fullName>
    </submittedName>
</protein>
<proteinExistence type="predicted"/>
<dbReference type="InterPro" id="IPR025587">
    <property type="entry name" value="DUF4351"/>
</dbReference>
<evidence type="ECO:0000259" key="1">
    <source>
        <dbReference type="Pfam" id="PF14261"/>
    </source>
</evidence>
<reference evidence="2" key="1">
    <citation type="submission" date="2019-04" db="EMBL/GenBank/DDBJ databases">
        <title>Evolution of Biomass-Degrading Anaerobic Consortia Revealed by Metagenomics.</title>
        <authorList>
            <person name="Peng X."/>
        </authorList>
    </citation>
    <scope>NUCLEOTIDE SEQUENCE</scope>
    <source>
        <strain evidence="2">SIG254</strain>
    </source>
</reference>
<comment type="caution">
    <text evidence="2">The sequence shown here is derived from an EMBL/GenBank/DDBJ whole genome shotgun (WGS) entry which is preliminary data.</text>
</comment>
<dbReference type="Proteomes" id="UP000768462">
    <property type="component" value="Unassembled WGS sequence"/>
</dbReference>
<dbReference type="AlphaFoldDB" id="A0A927ZJQ2"/>